<dbReference type="PANTHER" id="PTHR27000:SF642">
    <property type="entry name" value="INACTIVE LEUCINE-RICH REPEAT RECEPTOR KINASE XIAO-RELATED"/>
    <property type="match status" value="1"/>
</dbReference>
<dbReference type="AlphaFoldDB" id="A0A2G9I6P3"/>
<keyword evidence="11" id="KW-1185">Reference proteome</keyword>
<keyword evidence="9" id="KW-0325">Glycoprotein</keyword>
<dbReference type="GO" id="GO:0004674">
    <property type="term" value="F:protein serine/threonine kinase activity"/>
    <property type="evidence" value="ECO:0007669"/>
    <property type="project" value="UniProtKB-KW"/>
</dbReference>
<evidence type="ECO:0000256" key="8">
    <source>
        <dbReference type="ARBA" id="ARBA00023170"/>
    </source>
</evidence>
<dbReference type="EC" id="2.7.11.1" evidence="10"/>
<evidence type="ECO:0000256" key="7">
    <source>
        <dbReference type="ARBA" id="ARBA00023136"/>
    </source>
</evidence>
<evidence type="ECO:0000256" key="2">
    <source>
        <dbReference type="ARBA" id="ARBA00022614"/>
    </source>
</evidence>
<evidence type="ECO:0000313" key="11">
    <source>
        <dbReference type="Proteomes" id="UP000231279"/>
    </source>
</evidence>
<reference evidence="11" key="1">
    <citation type="journal article" date="2018" name="Gigascience">
        <title>Genome assembly of the Pink Ipe (Handroanthus impetiginosus, Bignoniaceae), a highly valued, ecologically keystone Neotropical timber forest tree.</title>
        <authorList>
            <person name="Silva-Junior O.B."/>
            <person name="Grattapaglia D."/>
            <person name="Novaes E."/>
            <person name="Collevatti R.G."/>
        </authorList>
    </citation>
    <scope>NUCLEOTIDE SEQUENCE [LARGE SCALE GENOMIC DNA]</scope>
    <source>
        <strain evidence="11">cv. UFG-1</strain>
    </source>
</reference>
<evidence type="ECO:0000256" key="1">
    <source>
        <dbReference type="ARBA" id="ARBA00004479"/>
    </source>
</evidence>
<dbReference type="GO" id="GO:0016020">
    <property type="term" value="C:membrane"/>
    <property type="evidence" value="ECO:0007669"/>
    <property type="project" value="UniProtKB-SubCell"/>
</dbReference>
<dbReference type="EMBL" id="NKXS01000241">
    <property type="protein sequence ID" value="PIN25429.1"/>
    <property type="molecule type" value="Genomic_DNA"/>
</dbReference>
<evidence type="ECO:0000256" key="6">
    <source>
        <dbReference type="ARBA" id="ARBA00022989"/>
    </source>
</evidence>
<name>A0A2G9I6P3_9LAMI</name>
<dbReference type="OrthoDB" id="544346at2759"/>
<keyword evidence="3" id="KW-0812">Transmembrane</keyword>
<dbReference type="SUPFAM" id="SSF52047">
    <property type="entry name" value="RNI-like"/>
    <property type="match status" value="1"/>
</dbReference>
<dbReference type="PANTHER" id="PTHR27000">
    <property type="entry name" value="LEUCINE-RICH REPEAT RECEPTOR-LIKE PROTEIN KINASE FAMILY PROTEIN-RELATED"/>
    <property type="match status" value="1"/>
</dbReference>
<keyword evidence="10" id="KW-0723">Serine/threonine-protein kinase</keyword>
<keyword evidence="8" id="KW-0675">Receptor</keyword>
<dbReference type="InterPro" id="IPR001611">
    <property type="entry name" value="Leu-rich_rpt"/>
</dbReference>
<evidence type="ECO:0000256" key="9">
    <source>
        <dbReference type="ARBA" id="ARBA00023180"/>
    </source>
</evidence>
<keyword evidence="2" id="KW-0433">Leucine-rich repeat</keyword>
<dbReference type="STRING" id="429701.A0A2G9I6P3"/>
<gene>
    <name evidence="10" type="ORF">CDL12_01820</name>
</gene>
<accession>A0A2G9I6P3</accession>
<evidence type="ECO:0000313" key="10">
    <source>
        <dbReference type="EMBL" id="PIN25429.1"/>
    </source>
</evidence>
<dbReference type="Gene3D" id="3.80.10.10">
    <property type="entry name" value="Ribonuclease Inhibitor"/>
    <property type="match status" value="2"/>
</dbReference>
<keyword evidence="5" id="KW-0677">Repeat</keyword>
<evidence type="ECO:0000256" key="3">
    <source>
        <dbReference type="ARBA" id="ARBA00022692"/>
    </source>
</evidence>
<comment type="caution">
    <text evidence="10">The sequence shown here is derived from an EMBL/GenBank/DDBJ whole genome shotgun (WGS) entry which is preliminary data.</text>
</comment>
<keyword evidence="10" id="KW-0808">Transferase</keyword>
<comment type="subcellular location">
    <subcellularLocation>
        <location evidence="1">Membrane</location>
        <topology evidence="1">Single-pass type I membrane protein</topology>
    </subcellularLocation>
</comment>
<keyword evidence="7" id="KW-0472">Membrane</keyword>
<evidence type="ECO:0000256" key="4">
    <source>
        <dbReference type="ARBA" id="ARBA00022729"/>
    </source>
</evidence>
<dbReference type="Proteomes" id="UP000231279">
    <property type="component" value="Unassembled WGS sequence"/>
</dbReference>
<sequence>MGSNSARNTLLLIFSIAIISKKEKKEKKKKKKKKKNGPIPQDISNLHNLEYLGMEYNNLSRVRPSRLTQEIGNIYELEQLAFVSNSLNGTILSGIFNMSKLKVISLDRNDLSGNFPTTYNLPNLEELYLGNNNLKGDASSSGEWSFLTSLMNCPYSQELLQDYKSFKRYFLVPTSLRDHFPIPFVHFQNVSSLGLSSNQISGAILECISNVIYLRELYLSSNKSLSLKIRKLHAVVVIDLSGNLFLGSIPRSIGDLENLTGISGE</sequence>
<dbReference type="Pfam" id="PF00560">
    <property type="entry name" value="LRR_1"/>
    <property type="match status" value="2"/>
</dbReference>
<keyword evidence="4" id="KW-0732">Signal</keyword>
<evidence type="ECO:0000256" key="5">
    <source>
        <dbReference type="ARBA" id="ARBA00022737"/>
    </source>
</evidence>
<keyword evidence="10" id="KW-0418">Kinase</keyword>
<dbReference type="InterPro" id="IPR032675">
    <property type="entry name" value="LRR_dom_sf"/>
</dbReference>
<proteinExistence type="predicted"/>
<organism evidence="10 11">
    <name type="scientific">Handroanthus impetiginosus</name>
    <dbReference type="NCBI Taxonomy" id="429701"/>
    <lineage>
        <taxon>Eukaryota</taxon>
        <taxon>Viridiplantae</taxon>
        <taxon>Streptophyta</taxon>
        <taxon>Embryophyta</taxon>
        <taxon>Tracheophyta</taxon>
        <taxon>Spermatophyta</taxon>
        <taxon>Magnoliopsida</taxon>
        <taxon>eudicotyledons</taxon>
        <taxon>Gunneridae</taxon>
        <taxon>Pentapetalae</taxon>
        <taxon>asterids</taxon>
        <taxon>lamiids</taxon>
        <taxon>Lamiales</taxon>
        <taxon>Bignoniaceae</taxon>
        <taxon>Crescentiina</taxon>
        <taxon>Tabebuia alliance</taxon>
        <taxon>Handroanthus</taxon>
    </lineage>
</organism>
<keyword evidence="6" id="KW-1133">Transmembrane helix</keyword>
<protein>
    <submittedName>
        <fullName evidence="10">Non-specific serine/threonine protein kinase</fullName>
        <ecNumber evidence="10">2.7.11.1</ecNumber>
    </submittedName>
</protein>